<dbReference type="InterPro" id="IPR011528">
    <property type="entry name" value="NERD"/>
</dbReference>
<protein>
    <submittedName>
        <fullName evidence="2">NERD domain-containing protein</fullName>
    </submittedName>
</protein>
<dbReference type="RefSeq" id="WP_115337061.1">
    <property type="nucleotide sequence ID" value="NZ_JAEPSA010000017.1"/>
</dbReference>
<feature type="domain" description="NERD" evidence="1">
    <location>
        <begin position="28"/>
        <end position="139"/>
    </location>
</feature>
<reference evidence="2 3" key="1">
    <citation type="submission" date="2021-05" db="EMBL/GenBank/DDBJ databases">
        <title>Staphylococcus fleurettii isolated from lake water in First Nation community in Manitoba, Canada.</title>
        <authorList>
            <person name="Bashar S."/>
            <person name="Murdock A."/>
            <person name="Patidar R."/>
            <person name="Golding G."/>
            <person name="Farenhorst A."/>
            <person name="Kumar A."/>
        </authorList>
    </citation>
    <scope>NUCLEOTIDE SEQUENCE [LARGE SCALE GENOMIC DNA]</scope>
    <source>
        <strain evidence="2 3">SF002</strain>
    </source>
</reference>
<accession>A0ABS5MP77</accession>
<dbReference type="Pfam" id="PF08378">
    <property type="entry name" value="NERD"/>
    <property type="match status" value="1"/>
</dbReference>
<dbReference type="Proteomes" id="UP000681586">
    <property type="component" value="Unassembled WGS sequence"/>
</dbReference>
<dbReference type="EMBL" id="JAGXBM010000015">
    <property type="protein sequence ID" value="MBS3697723.1"/>
    <property type="molecule type" value="Genomic_DNA"/>
</dbReference>
<evidence type="ECO:0000313" key="3">
    <source>
        <dbReference type="Proteomes" id="UP000681586"/>
    </source>
</evidence>
<name>A0ABS5MP77_9STAP</name>
<evidence type="ECO:0000313" key="2">
    <source>
        <dbReference type="EMBL" id="MBS3697723.1"/>
    </source>
</evidence>
<sequence length="295" mass="35580">MNSQTYLLALKNRIIQDRLDEDTRNYIKGLEGEIFIKRILDEYPDLHYLYDFHISHKNRVQIDFLIVTDDAICHFEVKHYSGDYTIKDEQLINRFGNMFYTPFQQLRRANHELNYLISHMNIHKPLHSYLIFTNHKFTLKGTIPNHFNILLPTELHKLKYILKNKNSLENENILHMFQREHSDFSHIYKNVKKVPMSCLRPGLKCPKCKRLNTIEIEDHKKYLKCRLCDFKDIRQNVYLFNLLELYLCKGEAFILSEAQEWCGAGNRYTIRRVCDKYFSSTKKNPKRYYKTQKNR</sequence>
<proteinExistence type="predicted"/>
<keyword evidence="3" id="KW-1185">Reference proteome</keyword>
<organism evidence="2 3">
    <name type="scientific">Mammaliicoccus fleurettii</name>
    <dbReference type="NCBI Taxonomy" id="150056"/>
    <lineage>
        <taxon>Bacteria</taxon>
        <taxon>Bacillati</taxon>
        <taxon>Bacillota</taxon>
        <taxon>Bacilli</taxon>
        <taxon>Bacillales</taxon>
        <taxon>Staphylococcaceae</taxon>
        <taxon>Mammaliicoccus</taxon>
    </lineage>
</organism>
<gene>
    <name evidence="2" type="ORF">JJQ58_09615</name>
</gene>
<evidence type="ECO:0000259" key="1">
    <source>
        <dbReference type="PROSITE" id="PS50965"/>
    </source>
</evidence>
<dbReference type="PROSITE" id="PS50965">
    <property type="entry name" value="NERD"/>
    <property type="match status" value="1"/>
</dbReference>
<comment type="caution">
    <text evidence="2">The sequence shown here is derived from an EMBL/GenBank/DDBJ whole genome shotgun (WGS) entry which is preliminary data.</text>
</comment>